<dbReference type="EMBL" id="CM029042">
    <property type="protein sequence ID" value="KAG2617150.1"/>
    <property type="molecule type" value="Genomic_DNA"/>
</dbReference>
<keyword evidence="2" id="KW-1185">Reference proteome</keyword>
<dbReference type="AlphaFoldDB" id="A0A8T0U2H0"/>
<name>A0A8T0U2H0_PANVG</name>
<dbReference type="GO" id="GO:0000712">
    <property type="term" value="P:resolution of meiotic recombination intermediates"/>
    <property type="evidence" value="ECO:0007669"/>
    <property type="project" value="InterPro"/>
</dbReference>
<gene>
    <name evidence="1" type="ORF">PVAP13_3NG178770</name>
</gene>
<comment type="caution">
    <text evidence="1">The sequence shown here is derived from an EMBL/GenBank/DDBJ whole genome shotgun (WGS) entry which is preliminary data.</text>
</comment>
<sequence>MASGFVGRGVCMMSNSWRDKQHPNLINFIATFLAANSYRLNFLSVSPDFIFNNGGTSVAFIFETNWDTEKEAAVFSRVNTLKRQFKHLYVVVVVSTGEQIESFNQSYFKYGMELGCPTFVPVCDPEMGFEKIVKIAHARGVCKQQDIITTMRNEVLSDPSRYMSVLFVQLNYFLASHYSGPKLFSAWMHFYEC</sequence>
<evidence type="ECO:0000313" key="2">
    <source>
        <dbReference type="Proteomes" id="UP000823388"/>
    </source>
</evidence>
<dbReference type="PANTHER" id="PTHR37394:SF1">
    <property type="entry name" value="PROTEIN PARTING DANCERS"/>
    <property type="match status" value="1"/>
</dbReference>
<proteinExistence type="predicted"/>
<evidence type="ECO:0000313" key="1">
    <source>
        <dbReference type="EMBL" id="KAG2617150.1"/>
    </source>
</evidence>
<dbReference type="PANTHER" id="PTHR37394">
    <property type="entry name" value="PROTEIN PARTING DANCERS"/>
    <property type="match status" value="1"/>
</dbReference>
<organism evidence="1 2">
    <name type="scientific">Panicum virgatum</name>
    <name type="common">Blackwell switchgrass</name>
    <dbReference type="NCBI Taxonomy" id="38727"/>
    <lineage>
        <taxon>Eukaryota</taxon>
        <taxon>Viridiplantae</taxon>
        <taxon>Streptophyta</taxon>
        <taxon>Embryophyta</taxon>
        <taxon>Tracheophyta</taxon>
        <taxon>Spermatophyta</taxon>
        <taxon>Magnoliopsida</taxon>
        <taxon>Liliopsida</taxon>
        <taxon>Poales</taxon>
        <taxon>Poaceae</taxon>
        <taxon>PACMAD clade</taxon>
        <taxon>Panicoideae</taxon>
        <taxon>Panicodae</taxon>
        <taxon>Paniceae</taxon>
        <taxon>Panicinae</taxon>
        <taxon>Panicum</taxon>
        <taxon>Panicum sect. Hiantes</taxon>
    </lineage>
</organism>
<accession>A0A8T0U2H0</accession>
<reference evidence="1" key="1">
    <citation type="submission" date="2020-05" db="EMBL/GenBank/DDBJ databases">
        <title>WGS assembly of Panicum virgatum.</title>
        <authorList>
            <person name="Lovell J.T."/>
            <person name="Jenkins J."/>
            <person name="Shu S."/>
            <person name="Juenger T.E."/>
            <person name="Schmutz J."/>
        </authorList>
    </citation>
    <scope>NUCLEOTIDE SEQUENCE</scope>
    <source>
        <strain evidence="1">AP13</strain>
    </source>
</reference>
<dbReference type="Proteomes" id="UP000823388">
    <property type="component" value="Chromosome 3N"/>
</dbReference>
<dbReference type="InterPro" id="IPR039172">
    <property type="entry name" value="PTD"/>
</dbReference>
<protein>
    <submittedName>
        <fullName evidence="1">Uncharacterized protein</fullName>
    </submittedName>
</protein>